<dbReference type="PROSITE" id="PS50110">
    <property type="entry name" value="RESPONSE_REGULATORY"/>
    <property type="match status" value="1"/>
</dbReference>
<protein>
    <recommendedName>
        <fullName evidence="9">Two-component response regulator</fullName>
    </recommendedName>
</protein>
<evidence type="ECO:0000256" key="5">
    <source>
        <dbReference type="ARBA" id="ARBA00023125"/>
    </source>
</evidence>
<comment type="caution">
    <text evidence="12">The sequence shown here is derived from an EMBL/GenBank/DDBJ whole genome shotgun (WGS) entry which is preliminary data.</text>
</comment>
<dbReference type="OrthoDB" id="60033at2759"/>
<keyword evidence="13" id="KW-1185">Reference proteome</keyword>
<keyword evidence="3 9" id="KW-0902">Two-component regulatory system</keyword>
<proteinExistence type="predicted"/>
<dbReference type="PANTHER" id="PTHR43874:SF137">
    <property type="entry name" value="TWO-COMPONENT RESPONSE REGULATOR ARR11"/>
    <property type="match status" value="1"/>
</dbReference>
<evidence type="ECO:0000256" key="8">
    <source>
        <dbReference type="ARBA" id="ARBA00023242"/>
    </source>
</evidence>
<dbReference type="GO" id="GO:0005634">
    <property type="term" value="C:nucleus"/>
    <property type="evidence" value="ECO:0007669"/>
    <property type="project" value="UniProtKB-SubCell"/>
</dbReference>
<evidence type="ECO:0000256" key="10">
    <source>
        <dbReference type="PROSITE-ProRule" id="PRU00169"/>
    </source>
</evidence>
<evidence type="ECO:0000256" key="2">
    <source>
        <dbReference type="ARBA" id="ARBA00022553"/>
    </source>
</evidence>
<keyword evidence="4 9" id="KW-0805">Transcription regulation</keyword>
<evidence type="ECO:0000259" key="11">
    <source>
        <dbReference type="PROSITE" id="PS50110"/>
    </source>
</evidence>
<evidence type="ECO:0000313" key="12">
    <source>
        <dbReference type="EMBL" id="KAF8390576.1"/>
    </source>
</evidence>
<evidence type="ECO:0000256" key="3">
    <source>
        <dbReference type="ARBA" id="ARBA00023012"/>
    </source>
</evidence>
<dbReference type="AlphaFoldDB" id="A0A834YS14"/>
<dbReference type="InterPro" id="IPR001005">
    <property type="entry name" value="SANT/Myb"/>
</dbReference>
<dbReference type="OMA" id="INTPIME"/>
<sequence>MENGFSSPRIDAFPIGLRVLVVDDDPTWLKILEKMLKKCSYEGNVTYFMLLIEWGDYMFFAVVAVVVDIDLGFTEIAVVVDMTTCCLARDALNTLRQSKNGFDIIISDVNMPDMDGFKLLEHVGLEMDLPVIMMSVDGEASRVMKGVQHGACDYLLKPVRMKELQNIWQHVLRKKIHEVKDNEGHESIEDYQMMRYGSSTFDNGNMLSGGDLSSVKRRKDMVNKDHDDQDFYDDCAAKKARIVWSVDLHQKFVKAVNQIGFDKVRPKKILDLMNIPGLTRENVASHLQFIETIEVTYVNFNRLADHGNVFLVQKYRLYLSRLQTQNDSITSFGGIKQPDFSSKDPLESFGLQRSIKMPQNNFANSNFECSSNKIFVQDGSPKVHEGDLEGIVSFLPLREPKKTLTGDVPDHQKASSSPQMNLSYSLQSLRPDVNSASLESITRTQHSWSGEVPVMQFKQQPKQEHDPYTHLLLLDPQHDIQADWLQPAASISSRTSIMERDKIKPLCTENRSNHVGTVSPIGRIINSSSQAENHIVNLQALKAISTSTSRMKNHCFNQNFINNRESAEKITNLGSGSPLASSYEDLHFYSLQGDDYIENIGFQNIEFSDYNDPTHLYGGLSFNCDYLYDSMEYPIMDQVYS</sequence>
<dbReference type="SMART" id="SM00448">
    <property type="entry name" value="REC"/>
    <property type="match status" value="1"/>
</dbReference>
<dbReference type="InterPro" id="IPR045279">
    <property type="entry name" value="ARR-like"/>
</dbReference>
<keyword evidence="7 9" id="KW-0804">Transcription</keyword>
<reference evidence="12 13" key="1">
    <citation type="submission" date="2020-04" db="EMBL/GenBank/DDBJ databases">
        <title>Plant Genome Project.</title>
        <authorList>
            <person name="Zhang R.-G."/>
        </authorList>
    </citation>
    <scope>NUCLEOTIDE SEQUENCE [LARGE SCALE GENOMIC DNA]</scope>
    <source>
        <strain evidence="12">YNK0</strain>
        <tissue evidence="12">Leaf</tissue>
    </source>
</reference>
<evidence type="ECO:0000256" key="1">
    <source>
        <dbReference type="ARBA" id="ARBA00004123"/>
    </source>
</evidence>
<comment type="function">
    <text evidence="9">Transcriptional activator that binds specific DNA sequence.</text>
</comment>
<dbReference type="PANTHER" id="PTHR43874">
    <property type="entry name" value="TWO-COMPONENT RESPONSE REGULATOR"/>
    <property type="match status" value="1"/>
</dbReference>
<feature type="domain" description="Response regulatory" evidence="11">
    <location>
        <begin position="18"/>
        <end position="172"/>
    </location>
</feature>
<dbReference type="Gene3D" id="1.10.10.60">
    <property type="entry name" value="Homeodomain-like"/>
    <property type="match status" value="1"/>
</dbReference>
<dbReference type="Pfam" id="PF00072">
    <property type="entry name" value="Response_reg"/>
    <property type="match status" value="1"/>
</dbReference>
<dbReference type="SUPFAM" id="SSF52172">
    <property type="entry name" value="CheY-like"/>
    <property type="match status" value="1"/>
</dbReference>
<dbReference type="NCBIfam" id="TIGR01557">
    <property type="entry name" value="myb_SHAQKYF"/>
    <property type="match status" value="1"/>
</dbReference>
<keyword evidence="2 10" id="KW-0597">Phosphoprotein</keyword>
<evidence type="ECO:0000313" key="13">
    <source>
        <dbReference type="Proteomes" id="UP000655225"/>
    </source>
</evidence>
<keyword evidence="8 9" id="KW-0539">Nucleus</keyword>
<dbReference type="InterPro" id="IPR006447">
    <property type="entry name" value="Myb_dom_plants"/>
</dbReference>
<evidence type="ECO:0000256" key="7">
    <source>
        <dbReference type="ARBA" id="ARBA00023163"/>
    </source>
</evidence>
<dbReference type="GO" id="GO:0000160">
    <property type="term" value="P:phosphorelay signal transduction system"/>
    <property type="evidence" value="ECO:0007669"/>
    <property type="project" value="UniProtKB-KW"/>
</dbReference>
<dbReference type="InterPro" id="IPR001789">
    <property type="entry name" value="Sig_transdc_resp-reg_receiver"/>
</dbReference>
<keyword evidence="5 9" id="KW-0238">DNA-binding</keyword>
<feature type="modified residue" description="4-aspartylphosphate" evidence="10">
    <location>
        <position position="108"/>
    </location>
</feature>
<name>A0A834YS14_TETSI</name>
<evidence type="ECO:0000256" key="4">
    <source>
        <dbReference type="ARBA" id="ARBA00023015"/>
    </source>
</evidence>
<evidence type="ECO:0000256" key="9">
    <source>
        <dbReference type="PIRNR" id="PIRNR036392"/>
    </source>
</evidence>
<dbReference type="Proteomes" id="UP000655225">
    <property type="component" value="Unassembled WGS sequence"/>
</dbReference>
<dbReference type="GO" id="GO:0003700">
    <property type="term" value="F:DNA-binding transcription factor activity"/>
    <property type="evidence" value="ECO:0007669"/>
    <property type="project" value="UniProtKB-UniRule"/>
</dbReference>
<dbReference type="PIRSF" id="PIRSF036392">
    <property type="entry name" value="RR_ARR_type-B"/>
    <property type="match status" value="1"/>
</dbReference>
<keyword evidence="6 9" id="KW-0010">Activator</keyword>
<accession>A0A834YS14</accession>
<dbReference type="InterPro" id="IPR009057">
    <property type="entry name" value="Homeodomain-like_sf"/>
</dbReference>
<evidence type="ECO:0000256" key="6">
    <source>
        <dbReference type="ARBA" id="ARBA00023159"/>
    </source>
</evidence>
<dbReference type="GO" id="GO:0009736">
    <property type="term" value="P:cytokinin-activated signaling pathway"/>
    <property type="evidence" value="ECO:0007669"/>
    <property type="project" value="InterPro"/>
</dbReference>
<gene>
    <name evidence="12" type="ORF">HHK36_025103</name>
</gene>
<dbReference type="CDD" id="cd17584">
    <property type="entry name" value="REC_typeB_ARR-like"/>
    <property type="match status" value="1"/>
</dbReference>
<dbReference type="Pfam" id="PF00249">
    <property type="entry name" value="Myb_DNA-binding"/>
    <property type="match status" value="1"/>
</dbReference>
<organism evidence="12 13">
    <name type="scientific">Tetracentron sinense</name>
    <name type="common">Spur-leaf</name>
    <dbReference type="NCBI Taxonomy" id="13715"/>
    <lineage>
        <taxon>Eukaryota</taxon>
        <taxon>Viridiplantae</taxon>
        <taxon>Streptophyta</taxon>
        <taxon>Embryophyta</taxon>
        <taxon>Tracheophyta</taxon>
        <taxon>Spermatophyta</taxon>
        <taxon>Magnoliopsida</taxon>
        <taxon>Trochodendrales</taxon>
        <taxon>Trochodendraceae</taxon>
        <taxon>Tetracentron</taxon>
    </lineage>
</organism>
<dbReference type="InterPro" id="IPR017053">
    <property type="entry name" value="Response_reg_B-typ_pln"/>
</dbReference>
<comment type="subcellular location">
    <subcellularLocation>
        <location evidence="1 9">Nucleus</location>
    </subcellularLocation>
</comment>
<dbReference type="GO" id="GO:0003677">
    <property type="term" value="F:DNA binding"/>
    <property type="evidence" value="ECO:0007669"/>
    <property type="project" value="UniProtKB-KW"/>
</dbReference>
<dbReference type="EMBL" id="JABCRI010000018">
    <property type="protein sequence ID" value="KAF8390576.1"/>
    <property type="molecule type" value="Genomic_DNA"/>
</dbReference>
<dbReference type="Gene3D" id="3.40.50.2300">
    <property type="match status" value="1"/>
</dbReference>
<dbReference type="InterPro" id="IPR011006">
    <property type="entry name" value="CheY-like_superfamily"/>
</dbReference>
<dbReference type="FunFam" id="1.10.10.60:FF:000007">
    <property type="entry name" value="Two-component response regulator"/>
    <property type="match status" value="1"/>
</dbReference>
<dbReference type="SUPFAM" id="SSF46689">
    <property type="entry name" value="Homeodomain-like"/>
    <property type="match status" value="1"/>
</dbReference>